<proteinExistence type="predicted"/>
<dbReference type="CDD" id="cd01574">
    <property type="entry name" value="PBP1_LacI"/>
    <property type="match status" value="1"/>
</dbReference>
<name>A0A5M8Q2M8_9MICO</name>
<evidence type="ECO:0000259" key="4">
    <source>
        <dbReference type="PROSITE" id="PS50932"/>
    </source>
</evidence>
<evidence type="ECO:0000256" key="2">
    <source>
        <dbReference type="ARBA" id="ARBA00023125"/>
    </source>
</evidence>
<dbReference type="SUPFAM" id="SSF47413">
    <property type="entry name" value="lambda repressor-like DNA-binding domains"/>
    <property type="match status" value="1"/>
</dbReference>
<dbReference type="RefSeq" id="WP_146358160.1">
    <property type="nucleotide sequence ID" value="NZ_VOIR01000019.1"/>
</dbReference>
<dbReference type="Gene3D" id="1.10.260.40">
    <property type="entry name" value="lambda repressor-like DNA-binding domains"/>
    <property type="match status" value="1"/>
</dbReference>
<protein>
    <submittedName>
        <fullName evidence="6">LacI family DNA-binding transcriptional regulator</fullName>
    </submittedName>
</protein>
<dbReference type="InterPro" id="IPR010982">
    <property type="entry name" value="Lambda_DNA-bd_dom_sf"/>
</dbReference>
<evidence type="ECO:0000256" key="3">
    <source>
        <dbReference type="ARBA" id="ARBA00023163"/>
    </source>
</evidence>
<dbReference type="Gene3D" id="3.40.50.2300">
    <property type="match status" value="2"/>
</dbReference>
<keyword evidence="2 6" id="KW-0238">DNA-binding</keyword>
<dbReference type="Pfam" id="PF13377">
    <property type="entry name" value="Peripla_BP_3"/>
    <property type="match status" value="1"/>
</dbReference>
<accession>A0A5M8Q2M8</accession>
<dbReference type="SMART" id="SM00354">
    <property type="entry name" value="HTH_LACI"/>
    <property type="match status" value="1"/>
</dbReference>
<comment type="caution">
    <text evidence="6">The sequence shown here is derived from an EMBL/GenBank/DDBJ whole genome shotgun (WGS) entry which is preliminary data.</text>
</comment>
<gene>
    <name evidence="6" type="ORF">FQ330_13045</name>
</gene>
<dbReference type="EMBL" id="VOIR01000019">
    <property type="protein sequence ID" value="KAA6430147.1"/>
    <property type="molecule type" value="Genomic_DNA"/>
</dbReference>
<dbReference type="CDD" id="cd01392">
    <property type="entry name" value="HTH_LacI"/>
    <property type="match status" value="1"/>
</dbReference>
<feature type="domain" description="HTH lacI-type" evidence="4">
    <location>
        <begin position="9"/>
        <end position="63"/>
    </location>
</feature>
<dbReference type="InterPro" id="IPR046335">
    <property type="entry name" value="LacI/GalR-like_sensor"/>
</dbReference>
<sequence>MAEGAVRRPNIRDVAARAGVSYQTVSRALNGHPNVRPETLAKVEAAIVELGFRPNAAARALVRRSSRTIGLLTLPTTDYGPQTQAIAIETAARDAGYRIVLTNAASTSVDDLAAGLRFLRETSVDALVVSVAETSMLEALAQLSVGVPYVTLEPTGLAFGHSVAIDQRVGARLAVEHLAGLGHHRLWHLRGPDGSIDAGARARGFAERTGELGLASEGTMVGDWSADSGYAIGRRMLADGARAVVVANDQMALGLMHACRDAGLSVPGDVSIVGFDDVPEAAHYPTALTTVRQEFEQVGTAAMRVLLDDLAGRAGLVHLRIPPVLIERGSTAAPAP</sequence>
<evidence type="ECO:0000259" key="5">
    <source>
        <dbReference type="PROSITE" id="PS50943"/>
    </source>
</evidence>
<dbReference type="InterPro" id="IPR028082">
    <property type="entry name" value="Peripla_BP_I"/>
</dbReference>
<dbReference type="PROSITE" id="PS00356">
    <property type="entry name" value="HTH_LACI_1"/>
    <property type="match status" value="1"/>
</dbReference>
<dbReference type="PANTHER" id="PTHR30146">
    <property type="entry name" value="LACI-RELATED TRANSCRIPTIONAL REPRESSOR"/>
    <property type="match status" value="1"/>
</dbReference>
<dbReference type="InterPro" id="IPR001387">
    <property type="entry name" value="Cro/C1-type_HTH"/>
</dbReference>
<dbReference type="Proteomes" id="UP000323221">
    <property type="component" value="Unassembled WGS sequence"/>
</dbReference>
<dbReference type="GO" id="GO:0003700">
    <property type="term" value="F:DNA-binding transcription factor activity"/>
    <property type="evidence" value="ECO:0007669"/>
    <property type="project" value="TreeGrafter"/>
</dbReference>
<dbReference type="GO" id="GO:0000976">
    <property type="term" value="F:transcription cis-regulatory region binding"/>
    <property type="evidence" value="ECO:0007669"/>
    <property type="project" value="TreeGrafter"/>
</dbReference>
<reference evidence="6 7" key="1">
    <citation type="submission" date="2019-08" db="EMBL/GenBank/DDBJ databases">
        <title>Agrococcus lahaulensis sp. nov., isolated from a cold desert of the Indian Himalayas.</title>
        <authorList>
            <person name="Qu J.H."/>
        </authorList>
    </citation>
    <scope>NUCLEOTIDE SEQUENCE [LARGE SCALE GENOMIC DNA]</scope>
    <source>
        <strain evidence="6 7">NS18</strain>
    </source>
</reference>
<dbReference type="Pfam" id="PF00356">
    <property type="entry name" value="LacI"/>
    <property type="match status" value="1"/>
</dbReference>
<evidence type="ECO:0000313" key="7">
    <source>
        <dbReference type="Proteomes" id="UP000323221"/>
    </source>
</evidence>
<feature type="domain" description="HTH cro/C1-type" evidence="5">
    <location>
        <begin position="12"/>
        <end position="53"/>
    </location>
</feature>
<keyword evidence="7" id="KW-1185">Reference proteome</keyword>
<dbReference type="PANTHER" id="PTHR30146:SF109">
    <property type="entry name" value="HTH-TYPE TRANSCRIPTIONAL REGULATOR GALS"/>
    <property type="match status" value="1"/>
</dbReference>
<dbReference type="InterPro" id="IPR000843">
    <property type="entry name" value="HTH_LacI"/>
</dbReference>
<evidence type="ECO:0000256" key="1">
    <source>
        <dbReference type="ARBA" id="ARBA00023015"/>
    </source>
</evidence>
<dbReference type="AlphaFoldDB" id="A0A5M8Q2M8"/>
<dbReference type="SUPFAM" id="SSF53822">
    <property type="entry name" value="Periplasmic binding protein-like I"/>
    <property type="match status" value="1"/>
</dbReference>
<keyword evidence="3" id="KW-0804">Transcription</keyword>
<dbReference type="PROSITE" id="PS50943">
    <property type="entry name" value="HTH_CROC1"/>
    <property type="match status" value="1"/>
</dbReference>
<evidence type="ECO:0000313" key="6">
    <source>
        <dbReference type="EMBL" id="KAA6430147.1"/>
    </source>
</evidence>
<dbReference type="PROSITE" id="PS50932">
    <property type="entry name" value="HTH_LACI_2"/>
    <property type="match status" value="1"/>
</dbReference>
<organism evidence="6 7">
    <name type="scientific">Agrococcus sediminis</name>
    <dbReference type="NCBI Taxonomy" id="2599924"/>
    <lineage>
        <taxon>Bacteria</taxon>
        <taxon>Bacillati</taxon>
        <taxon>Actinomycetota</taxon>
        <taxon>Actinomycetes</taxon>
        <taxon>Micrococcales</taxon>
        <taxon>Microbacteriaceae</taxon>
        <taxon>Agrococcus</taxon>
    </lineage>
</organism>
<dbReference type="OrthoDB" id="9785139at2"/>
<keyword evidence="1" id="KW-0805">Transcription regulation</keyword>